<keyword evidence="1" id="KW-0812">Transmembrane</keyword>
<evidence type="ECO:0000313" key="2">
    <source>
        <dbReference type="EnsemblPlants" id="LPERR08G09910.1"/>
    </source>
</evidence>
<sequence length="330" mass="34570">MATSCGEAAAATSCGQQGRAGWAATSCGLRGGAAGGGPALCEATRTKPLRPVVGPLLVELPRATGVLTRLQVALQMRERPRREVSESYMAWLRRVVECSPPGGAPSAALPLPPLLPPSSRLGGRGTGARMVVVWWPRAVAGWSGCGSCGFQRPPSISASASSAGCAGCSSPGQSPWRSCPTASAATLPWWWFRSCRCCSSSPLCGIWSALLGACSTLVLVVKICRLDLVGFVGIVEFALGRVAGHPSSLMAVELGRTVVVWFLALAPVMAEFSLALVVGCILVALWLLAQFALMGVVSLIPMPPFCASFSVVVKFSLIFLFITIQLIRRR</sequence>
<keyword evidence="1" id="KW-1133">Transmembrane helix</keyword>
<reference evidence="2" key="3">
    <citation type="submission" date="2015-04" db="UniProtKB">
        <authorList>
            <consortium name="EnsemblPlants"/>
        </authorList>
    </citation>
    <scope>IDENTIFICATION</scope>
</reference>
<feature type="transmembrane region" description="Helical" evidence="1">
    <location>
        <begin position="258"/>
        <end position="287"/>
    </location>
</feature>
<dbReference type="Proteomes" id="UP000032180">
    <property type="component" value="Chromosome 8"/>
</dbReference>
<keyword evidence="1" id="KW-0472">Membrane</keyword>
<dbReference type="Gramene" id="LPERR08G09910.1">
    <property type="protein sequence ID" value="LPERR08G09910.1"/>
    <property type="gene ID" value="LPERR08G09910"/>
</dbReference>
<proteinExistence type="predicted"/>
<evidence type="ECO:0000313" key="3">
    <source>
        <dbReference type="Proteomes" id="UP000032180"/>
    </source>
</evidence>
<reference evidence="3" key="2">
    <citation type="submission" date="2013-12" db="EMBL/GenBank/DDBJ databases">
        <authorList>
            <person name="Yu Y."/>
            <person name="Lee S."/>
            <person name="de Baynast K."/>
            <person name="Wissotski M."/>
            <person name="Liu L."/>
            <person name="Talag J."/>
            <person name="Goicoechea J."/>
            <person name="Angelova A."/>
            <person name="Jetty R."/>
            <person name="Kudrna D."/>
            <person name="Golser W."/>
            <person name="Rivera L."/>
            <person name="Zhang J."/>
            <person name="Wing R."/>
        </authorList>
    </citation>
    <scope>NUCLEOTIDE SEQUENCE</scope>
</reference>
<dbReference type="AlphaFoldDB" id="A0A0D9X718"/>
<keyword evidence="3" id="KW-1185">Reference proteome</keyword>
<protein>
    <submittedName>
        <fullName evidence="2">Uncharacterized protein</fullName>
    </submittedName>
</protein>
<dbReference type="EnsemblPlants" id="LPERR08G09910.1">
    <property type="protein sequence ID" value="LPERR08G09910.1"/>
    <property type="gene ID" value="LPERR08G09910"/>
</dbReference>
<name>A0A0D9X718_9ORYZ</name>
<reference evidence="2 3" key="1">
    <citation type="submission" date="2012-08" db="EMBL/GenBank/DDBJ databases">
        <title>Oryza genome evolution.</title>
        <authorList>
            <person name="Wing R.A."/>
        </authorList>
    </citation>
    <scope>NUCLEOTIDE SEQUENCE</scope>
</reference>
<accession>A0A0D9X718</accession>
<dbReference type="HOGENOM" id="CLU_842984_0_0_1"/>
<feature type="transmembrane region" description="Helical" evidence="1">
    <location>
        <begin position="307"/>
        <end position="327"/>
    </location>
</feature>
<evidence type="ECO:0000256" key="1">
    <source>
        <dbReference type="SAM" id="Phobius"/>
    </source>
</evidence>
<organism evidence="2 3">
    <name type="scientific">Leersia perrieri</name>
    <dbReference type="NCBI Taxonomy" id="77586"/>
    <lineage>
        <taxon>Eukaryota</taxon>
        <taxon>Viridiplantae</taxon>
        <taxon>Streptophyta</taxon>
        <taxon>Embryophyta</taxon>
        <taxon>Tracheophyta</taxon>
        <taxon>Spermatophyta</taxon>
        <taxon>Magnoliopsida</taxon>
        <taxon>Liliopsida</taxon>
        <taxon>Poales</taxon>
        <taxon>Poaceae</taxon>
        <taxon>BOP clade</taxon>
        <taxon>Oryzoideae</taxon>
        <taxon>Oryzeae</taxon>
        <taxon>Oryzinae</taxon>
        <taxon>Leersia</taxon>
    </lineage>
</organism>